<dbReference type="Gene3D" id="1.20.1420.20">
    <property type="entry name" value="M75 peptidase, HXXE motif"/>
    <property type="match status" value="1"/>
</dbReference>
<evidence type="ECO:0000256" key="1">
    <source>
        <dbReference type="ARBA" id="ARBA00004196"/>
    </source>
</evidence>
<gene>
    <name evidence="5" type="ORF">K4G66_23765</name>
</gene>
<reference evidence="5" key="2">
    <citation type="journal article" date="2024" name="Antonie Van Leeuwenhoek">
        <title>Roseihalotalea indica gen. nov., sp. nov., a halophilic Bacteroidetes from mesopelagic Southwest Indian Ocean with higher carbohydrate metabolic potential.</title>
        <authorList>
            <person name="Chen B."/>
            <person name="Zhang M."/>
            <person name="Lin D."/>
            <person name="Ye J."/>
            <person name="Tang K."/>
        </authorList>
    </citation>
    <scope>NUCLEOTIDE SEQUENCE</scope>
    <source>
        <strain evidence="5">TK19036</strain>
    </source>
</reference>
<feature type="chain" id="PRO_5041250823" evidence="3">
    <location>
        <begin position="20"/>
        <end position="400"/>
    </location>
</feature>
<evidence type="ECO:0000259" key="4">
    <source>
        <dbReference type="Pfam" id="PF09375"/>
    </source>
</evidence>
<name>A0AA49JD28_9BACT</name>
<proteinExistence type="predicted"/>
<sequence>MKRSAALFAALLYLCLACTDDDTPNDAVDTTLQDAVSHYADLVYANYEDAHADAVALNETIDAFVASPSAAGLTEAKEAWLAARESYGQTEAFRFYGGPIDDEDGPEGQLNAWPLDESYIDYVNGTTSGDETPDGTNIINSPTEFPEITPEVIASLNENGSETNISSGYHAIEFLLWGQDLSVGPGGGERPYTDYVTDGSGTNDNQERRATYLQAATQLVIDDLESLMDEWEAGSGAYRATFTSEEEAENSLSKIVSALGKLSKGELAGERMFVAWDLRSKEDEHSCFSDNTHRDIVNNALGIQNVYLGRYVRTDGSTLSGTSIYDVLALEDADLAEEIKTLMEESVEACEAIEAPFDQEFLAEPGRTRIQEAFTLLRTQGDKLAEAANVLGFSFDPDDI</sequence>
<organism evidence="5">
    <name type="scientific">Roseihalotalea indica</name>
    <dbReference type="NCBI Taxonomy" id="2867963"/>
    <lineage>
        <taxon>Bacteria</taxon>
        <taxon>Pseudomonadati</taxon>
        <taxon>Bacteroidota</taxon>
        <taxon>Cytophagia</taxon>
        <taxon>Cytophagales</taxon>
        <taxon>Catalimonadaceae</taxon>
        <taxon>Roseihalotalea</taxon>
    </lineage>
</organism>
<comment type="subcellular location">
    <subcellularLocation>
        <location evidence="1">Cell envelope</location>
    </subcellularLocation>
</comment>
<dbReference type="Pfam" id="PF09375">
    <property type="entry name" value="Peptidase_M75"/>
    <property type="match status" value="1"/>
</dbReference>
<dbReference type="AlphaFoldDB" id="A0AA49JD28"/>
<evidence type="ECO:0000313" key="5">
    <source>
        <dbReference type="EMBL" id="WKN35396.1"/>
    </source>
</evidence>
<dbReference type="InterPro" id="IPR018976">
    <property type="entry name" value="Imelysin-like"/>
</dbReference>
<dbReference type="GO" id="GO:0030313">
    <property type="term" value="C:cell envelope"/>
    <property type="evidence" value="ECO:0007669"/>
    <property type="project" value="UniProtKB-SubCell"/>
</dbReference>
<feature type="signal peptide" evidence="3">
    <location>
        <begin position="1"/>
        <end position="19"/>
    </location>
</feature>
<reference evidence="5" key="1">
    <citation type="journal article" date="2023" name="Comput. Struct. Biotechnol. J.">
        <title>Discovery of a novel marine Bacteroidetes with a rich repertoire of carbohydrate-active enzymes.</title>
        <authorList>
            <person name="Chen B."/>
            <person name="Liu G."/>
            <person name="Chen Q."/>
            <person name="Wang H."/>
            <person name="Liu L."/>
            <person name="Tang K."/>
        </authorList>
    </citation>
    <scope>NUCLEOTIDE SEQUENCE</scope>
    <source>
        <strain evidence="5">TK19036</strain>
    </source>
</reference>
<keyword evidence="2 3" id="KW-0732">Signal</keyword>
<dbReference type="CDD" id="cd14657">
    <property type="entry name" value="Imelysin_IrpA-like"/>
    <property type="match status" value="1"/>
</dbReference>
<evidence type="ECO:0000256" key="3">
    <source>
        <dbReference type="SAM" id="SignalP"/>
    </source>
</evidence>
<dbReference type="EMBL" id="CP120682">
    <property type="protein sequence ID" value="WKN35396.1"/>
    <property type="molecule type" value="Genomic_DNA"/>
</dbReference>
<protein>
    <submittedName>
        <fullName evidence="5">Imelysin family protein</fullName>
    </submittedName>
</protein>
<accession>A0AA49JD28</accession>
<feature type="domain" description="Imelysin-like" evidence="4">
    <location>
        <begin position="44"/>
        <end position="383"/>
    </location>
</feature>
<dbReference type="InterPro" id="IPR038352">
    <property type="entry name" value="Imelysin_sf"/>
</dbReference>
<evidence type="ECO:0000256" key="2">
    <source>
        <dbReference type="ARBA" id="ARBA00022729"/>
    </source>
</evidence>